<reference evidence="1" key="1">
    <citation type="submission" date="2021-01" db="UniProtKB">
        <authorList>
            <consortium name="EnsemblPlants"/>
        </authorList>
    </citation>
    <scope>IDENTIFICATION</scope>
</reference>
<dbReference type="Proteomes" id="UP000594263">
    <property type="component" value="Unplaced"/>
</dbReference>
<dbReference type="AlphaFoldDB" id="A0A7N0ZW81"/>
<dbReference type="Gene3D" id="1.20.140.40">
    <property type="entry name" value="Invertase/pectin methylesterase inhibitor family protein"/>
    <property type="match status" value="1"/>
</dbReference>
<protein>
    <submittedName>
        <fullName evidence="1">Uncharacterized protein</fullName>
    </submittedName>
</protein>
<name>A0A7N0ZW81_KALFE</name>
<keyword evidence="2" id="KW-1185">Reference proteome</keyword>
<evidence type="ECO:0000313" key="2">
    <source>
        <dbReference type="Proteomes" id="UP000594263"/>
    </source>
</evidence>
<evidence type="ECO:0000313" key="1">
    <source>
        <dbReference type="EnsemblPlants" id="Kaladp0040s0576.1.v1.1.CDS.1"/>
    </source>
</evidence>
<organism evidence="1 2">
    <name type="scientific">Kalanchoe fedtschenkoi</name>
    <name type="common">Lavender scallops</name>
    <name type="synonym">South American air plant</name>
    <dbReference type="NCBI Taxonomy" id="63787"/>
    <lineage>
        <taxon>Eukaryota</taxon>
        <taxon>Viridiplantae</taxon>
        <taxon>Streptophyta</taxon>
        <taxon>Embryophyta</taxon>
        <taxon>Tracheophyta</taxon>
        <taxon>Spermatophyta</taxon>
        <taxon>Magnoliopsida</taxon>
        <taxon>eudicotyledons</taxon>
        <taxon>Gunneridae</taxon>
        <taxon>Pentapetalae</taxon>
        <taxon>Saxifragales</taxon>
        <taxon>Crassulaceae</taxon>
        <taxon>Kalanchoe</taxon>
    </lineage>
</organism>
<accession>A0A7N0ZW81</accession>
<proteinExistence type="predicted"/>
<dbReference type="EnsemblPlants" id="Kaladp0040s0576.1.v1.1">
    <property type="protein sequence ID" value="Kaladp0040s0576.1.v1.1.CDS.1"/>
    <property type="gene ID" value="Kaladp0040s0576.v1.1"/>
</dbReference>
<dbReference type="Gramene" id="Kaladp0040s0576.1.v1.1">
    <property type="protein sequence ID" value="Kaladp0040s0576.1.v1.1.CDS.1"/>
    <property type="gene ID" value="Kaladp0040s0576.v1.1"/>
</dbReference>
<sequence>MANADDGLIRHVCDQLDEHQGLCIYVLREDRRSWRADQVGLSRIAIERLMGDSTKAFLQMRKMLLNHEGSAEHVAVLERAKEEYNSIVGTRGPIALRALDRFDYVLVSGTIHEISTRVATLIDHLGHAGFRENTPASKLAHDIHNLAVMTTKMVRNLPGHD</sequence>
<dbReference type="InterPro" id="IPR035513">
    <property type="entry name" value="Invertase/methylesterase_inhib"/>
</dbReference>
<dbReference type="SUPFAM" id="SSF101148">
    <property type="entry name" value="Plant invertase/pectin methylesterase inhibitor"/>
    <property type="match status" value="1"/>
</dbReference>